<accession>K2N2S3</accession>
<evidence type="ECO:0000259" key="5">
    <source>
        <dbReference type="SMART" id="SM00062"/>
    </source>
</evidence>
<dbReference type="STRING" id="391937.NA2_12788"/>
<reference evidence="6 7" key="1">
    <citation type="journal article" date="2012" name="J. Bacteriol.">
        <title>Genome Sequence of Nitratireductor pacificus Type Strain pht-3B.</title>
        <authorList>
            <person name="Lai Q."/>
            <person name="Li G."/>
            <person name="Shao Z."/>
        </authorList>
    </citation>
    <scope>NUCLEOTIDE SEQUENCE [LARGE SCALE GENOMIC DNA]</scope>
    <source>
        <strain evidence="7">pht-3B</strain>
    </source>
</reference>
<dbReference type="GO" id="GO:0005576">
    <property type="term" value="C:extracellular region"/>
    <property type="evidence" value="ECO:0007669"/>
    <property type="project" value="TreeGrafter"/>
</dbReference>
<evidence type="ECO:0000256" key="1">
    <source>
        <dbReference type="ARBA" id="ARBA00010333"/>
    </source>
</evidence>
<gene>
    <name evidence="6" type="ORF">NA2_12788</name>
</gene>
<organism evidence="6 7">
    <name type="scientific">Nitratireductor pacificus pht-3B</name>
    <dbReference type="NCBI Taxonomy" id="391937"/>
    <lineage>
        <taxon>Bacteria</taxon>
        <taxon>Pseudomonadati</taxon>
        <taxon>Pseudomonadota</taxon>
        <taxon>Alphaproteobacteria</taxon>
        <taxon>Hyphomicrobiales</taxon>
        <taxon>Phyllobacteriaceae</taxon>
        <taxon>Nitratireductor</taxon>
    </lineage>
</organism>
<evidence type="ECO:0000256" key="4">
    <source>
        <dbReference type="SAM" id="SignalP"/>
    </source>
</evidence>
<protein>
    <submittedName>
        <fullName evidence="6">Extracellular solute-binding protein family 3</fullName>
    </submittedName>
</protein>
<dbReference type="SUPFAM" id="SSF53850">
    <property type="entry name" value="Periplasmic binding protein-like II"/>
    <property type="match status" value="1"/>
</dbReference>
<dbReference type="PANTHER" id="PTHR30085:SF2">
    <property type="entry name" value="GLUTAMATE_ASPARTATE IMPORT SOLUTE-BINDING PROTEIN"/>
    <property type="match status" value="1"/>
</dbReference>
<dbReference type="Pfam" id="PF00497">
    <property type="entry name" value="SBP_bac_3"/>
    <property type="match status" value="1"/>
</dbReference>
<keyword evidence="3 4" id="KW-0732">Signal</keyword>
<evidence type="ECO:0000313" key="7">
    <source>
        <dbReference type="Proteomes" id="UP000006786"/>
    </source>
</evidence>
<evidence type="ECO:0000256" key="3">
    <source>
        <dbReference type="ARBA" id="ARBA00022729"/>
    </source>
</evidence>
<dbReference type="Gene3D" id="3.40.190.10">
    <property type="entry name" value="Periplasmic binding protein-like II"/>
    <property type="match status" value="2"/>
</dbReference>
<proteinExistence type="inferred from homology"/>
<dbReference type="PATRIC" id="fig|391937.3.peg.2628"/>
<evidence type="ECO:0000313" key="6">
    <source>
        <dbReference type="EMBL" id="EKF18523.1"/>
    </source>
</evidence>
<comment type="caution">
    <text evidence="6">The sequence shown here is derived from an EMBL/GenBank/DDBJ whole genome shotgun (WGS) entry which is preliminary data.</text>
</comment>
<dbReference type="AlphaFoldDB" id="K2N2S3"/>
<dbReference type="InterPro" id="IPR051455">
    <property type="entry name" value="Bact_solute-bind_prot3"/>
</dbReference>
<dbReference type="InterPro" id="IPR001638">
    <property type="entry name" value="Solute-binding_3/MltF_N"/>
</dbReference>
<comment type="similarity">
    <text evidence="1">Belongs to the bacterial solute-binding protein 3 family.</text>
</comment>
<dbReference type="PANTHER" id="PTHR30085">
    <property type="entry name" value="AMINO ACID ABC TRANSPORTER PERMEASE"/>
    <property type="match status" value="1"/>
</dbReference>
<dbReference type="eggNOG" id="COG0834">
    <property type="taxonomic scope" value="Bacteria"/>
</dbReference>
<feature type="signal peptide" evidence="4">
    <location>
        <begin position="1"/>
        <end position="23"/>
    </location>
</feature>
<dbReference type="RefSeq" id="WP_008597378.1">
    <property type="nucleotide sequence ID" value="NZ_AMRM01000013.1"/>
</dbReference>
<keyword evidence="7" id="KW-1185">Reference proteome</keyword>
<dbReference type="GO" id="GO:0030288">
    <property type="term" value="C:outer membrane-bounded periplasmic space"/>
    <property type="evidence" value="ECO:0007669"/>
    <property type="project" value="TreeGrafter"/>
</dbReference>
<name>K2N2S3_9HYPH</name>
<feature type="chain" id="PRO_5003865033" evidence="4">
    <location>
        <begin position="24"/>
        <end position="299"/>
    </location>
</feature>
<dbReference type="CDD" id="cd13688">
    <property type="entry name" value="PBP2_GltI_DEBP"/>
    <property type="match status" value="1"/>
</dbReference>
<keyword evidence="2" id="KW-0813">Transport</keyword>
<dbReference type="GO" id="GO:0006865">
    <property type="term" value="P:amino acid transport"/>
    <property type="evidence" value="ECO:0007669"/>
    <property type="project" value="TreeGrafter"/>
</dbReference>
<dbReference type="SMART" id="SM00062">
    <property type="entry name" value="PBPb"/>
    <property type="match status" value="1"/>
</dbReference>
<dbReference type="OrthoDB" id="9814231at2"/>
<evidence type="ECO:0000256" key="2">
    <source>
        <dbReference type="ARBA" id="ARBA00022448"/>
    </source>
</evidence>
<dbReference type="Proteomes" id="UP000006786">
    <property type="component" value="Unassembled WGS sequence"/>
</dbReference>
<feature type="domain" description="Solute-binding protein family 3/N-terminal" evidence="5">
    <location>
        <begin position="37"/>
        <end position="269"/>
    </location>
</feature>
<dbReference type="EMBL" id="AMRM01000013">
    <property type="protein sequence ID" value="EKF18523.1"/>
    <property type="molecule type" value="Genomic_DNA"/>
</dbReference>
<sequence>MYRIITKLLLAAALGGFAGTAHAEESPTLEKIRAKNEITVGIREGSLPFNYLDDNNEQDGYSWQITLRIVDAVKEKLGLPDLAVKRLMVSPATRIQLVANQTLDLECSSTTNNTERQKQVSYGNTFYIVGPRLLVDKGSTIRNWTDLKDKSVVVNAGTTAEKLLRTMNSEKDWGANILLAKEASQGFMMVETGRADAAMMDDTGLFGLVARSKEPQRWEVTGDFLRKEAYGCMLRKDDAGFKEIVDETIAGMMLSGEMEELQKKYFQQPIAVKGGITLGVPLSDEMKALYKQPTDAAYD</sequence>